<feature type="compositionally biased region" description="Polar residues" evidence="5">
    <location>
        <begin position="322"/>
        <end position="338"/>
    </location>
</feature>
<dbReference type="Proteomes" id="UP000038010">
    <property type="component" value="Unassembled WGS sequence"/>
</dbReference>
<accession>A0A0N1HND7</accession>
<keyword evidence="3 6" id="KW-1133">Transmembrane helix</keyword>
<feature type="region of interest" description="Disordered" evidence="5">
    <location>
        <begin position="313"/>
        <end position="357"/>
    </location>
</feature>
<dbReference type="OrthoDB" id="100006at2759"/>
<dbReference type="GeneID" id="28736667"/>
<feature type="transmembrane region" description="Helical" evidence="6">
    <location>
        <begin position="35"/>
        <end position="56"/>
    </location>
</feature>
<proteinExistence type="predicted"/>
<dbReference type="RefSeq" id="XP_017998963.1">
    <property type="nucleotide sequence ID" value="XM_018144787.1"/>
</dbReference>
<feature type="transmembrane region" description="Helical" evidence="6">
    <location>
        <begin position="149"/>
        <end position="167"/>
    </location>
</feature>
<evidence type="ECO:0000256" key="5">
    <source>
        <dbReference type="SAM" id="MobiDB-lite"/>
    </source>
</evidence>
<feature type="region of interest" description="Disordered" evidence="5">
    <location>
        <begin position="231"/>
        <end position="296"/>
    </location>
</feature>
<feature type="transmembrane region" description="Helical" evidence="6">
    <location>
        <begin position="104"/>
        <end position="129"/>
    </location>
</feature>
<dbReference type="InterPro" id="IPR023041">
    <property type="entry name" value="Glucose_rcpt_Git3-like_N"/>
</dbReference>
<evidence type="ECO:0000256" key="3">
    <source>
        <dbReference type="ARBA" id="ARBA00022989"/>
    </source>
</evidence>
<reference evidence="9 10" key="1">
    <citation type="submission" date="2015-06" db="EMBL/GenBank/DDBJ databases">
        <title>Draft genome of the ant-associated black yeast Phialophora attae CBS 131958.</title>
        <authorList>
            <person name="Moreno L.F."/>
            <person name="Stielow B.J."/>
            <person name="de Hoog S."/>
            <person name="Vicente V.A."/>
            <person name="Weiss V.A."/>
            <person name="de Vries M."/>
            <person name="Cruz L.M."/>
            <person name="Souza E.M."/>
        </authorList>
    </citation>
    <scope>NUCLEOTIDE SEQUENCE [LARGE SCALE GENOMIC DNA]</scope>
    <source>
        <strain evidence="9 10">CBS 131958</strain>
    </source>
</reference>
<gene>
    <name evidence="9" type="ORF">AB675_4634</name>
</gene>
<dbReference type="GO" id="GO:0005886">
    <property type="term" value="C:plasma membrane"/>
    <property type="evidence" value="ECO:0007669"/>
    <property type="project" value="TreeGrafter"/>
</dbReference>
<evidence type="ECO:0000259" key="8">
    <source>
        <dbReference type="Pfam" id="PF11970"/>
    </source>
</evidence>
<dbReference type="InterPro" id="IPR022596">
    <property type="entry name" value="GPR1/2/3_C"/>
</dbReference>
<evidence type="ECO:0000313" key="9">
    <source>
        <dbReference type="EMBL" id="KPI39000.1"/>
    </source>
</evidence>
<keyword evidence="2 6" id="KW-0812">Transmembrane</keyword>
<evidence type="ECO:0000256" key="6">
    <source>
        <dbReference type="SAM" id="Phobius"/>
    </source>
</evidence>
<dbReference type="EMBL" id="LFJN01000016">
    <property type="protein sequence ID" value="KPI39000.1"/>
    <property type="molecule type" value="Genomic_DNA"/>
</dbReference>
<evidence type="ECO:0000313" key="10">
    <source>
        <dbReference type="Proteomes" id="UP000038010"/>
    </source>
</evidence>
<sequence>MSEFSSGLVSHIFGTRDSNNAAVGTFTPSQNRATLIVGLTCACISLAIAFTTLRWFVVMRRLFRHHLILLLVLSDACKAVWYFVFGVVAISGGPVSSSSSFCQAQGFLLLMAMEMSDMSILIIALHTVLCIFKPGPRIGEGGLYPYRHWLYPVWLAPPILAASLAFIKEGDAYSTAGTYCFLPKRPFWYRLALSWIPRYIIITLILLMYASIYIYVHVKFHGFRNLQANESSRDSTTLTSRRTTEATVVDSAPSPRTVTVLPPVASPPRARLSRPGMLRGNSYSSIKAAKEPVEPRPPWEAMSFITESPFASAAAPAAASPNPKTSPTNSESSVTDTSEAGDPRKQSETPTNFTNDTVVTHATFNTGANLKASGDPASNGTTDHLKATRAAIRKQLRFLFIYPIIYILMWTFPFASHVTMYSDNLVKHPIYWLSILSTISLALQAGVNGVVFSFKERPWRRIDRDSRLSVNLRLWRRGCLPSEPEFEEEDRNKPKRQANTNWWEAEGRKRKDSVWMGTDMLTTFTSRRQQRPDTALDSIHERSVA</sequence>
<feature type="region of interest" description="Disordered" evidence="5">
    <location>
        <begin position="523"/>
        <end position="545"/>
    </location>
</feature>
<dbReference type="SUPFAM" id="SSF81321">
    <property type="entry name" value="Family A G protein-coupled receptor-like"/>
    <property type="match status" value="1"/>
</dbReference>
<dbReference type="Gene3D" id="1.20.1070.10">
    <property type="entry name" value="Rhodopsin 7-helix transmembrane proteins"/>
    <property type="match status" value="1"/>
</dbReference>
<dbReference type="STRING" id="1664694.A0A0N1HND7"/>
<name>A0A0N1HND7_9EURO</name>
<feature type="transmembrane region" description="Helical" evidence="6">
    <location>
        <begin position="68"/>
        <end position="92"/>
    </location>
</feature>
<comment type="subcellular location">
    <subcellularLocation>
        <location evidence="1">Membrane</location>
        <topology evidence="1">Multi-pass membrane protein</topology>
    </subcellularLocation>
</comment>
<evidence type="ECO:0000256" key="1">
    <source>
        <dbReference type="ARBA" id="ARBA00004141"/>
    </source>
</evidence>
<feature type="domain" description="Glucose receptor Git3-like N-terminal" evidence="7">
    <location>
        <begin position="34"/>
        <end position="221"/>
    </location>
</feature>
<evidence type="ECO:0000256" key="4">
    <source>
        <dbReference type="ARBA" id="ARBA00023136"/>
    </source>
</evidence>
<keyword evidence="9" id="KW-0675">Receptor</keyword>
<evidence type="ECO:0000259" key="7">
    <source>
        <dbReference type="Pfam" id="PF11710"/>
    </source>
</evidence>
<dbReference type="GO" id="GO:0007189">
    <property type="term" value="P:adenylate cyclase-activating G protein-coupled receptor signaling pathway"/>
    <property type="evidence" value="ECO:0007669"/>
    <property type="project" value="TreeGrafter"/>
</dbReference>
<dbReference type="Pfam" id="PF11710">
    <property type="entry name" value="Git3"/>
    <property type="match status" value="1"/>
</dbReference>
<feature type="transmembrane region" description="Helical" evidence="6">
    <location>
        <begin position="430"/>
        <end position="454"/>
    </location>
</feature>
<dbReference type="Pfam" id="PF11970">
    <property type="entry name" value="GPR_Gpa2_C"/>
    <property type="match status" value="1"/>
</dbReference>
<dbReference type="PANTHER" id="PTHR23112">
    <property type="entry name" value="G PROTEIN-COUPLED RECEPTOR 157-RELATED"/>
    <property type="match status" value="1"/>
</dbReference>
<dbReference type="PANTHER" id="PTHR23112:SF37">
    <property type="entry name" value="G PROTEIN-COUPLED RECEPTOR GPR1"/>
    <property type="match status" value="1"/>
</dbReference>
<protein>
    <submittedName>
        <fullName evidence="9">G protein-coupled receptor GPR1</fullName>
    </submittedName>
</protein>
<dbReference type="GO" id="GO:0004930">
    <property type="term" value="F:G protein-coupled receptor activity"/>
    <property type="evidence" value="ECO:0007669"/>
    <property type="project" value="TreeGrafter"/>
</dbReference>
<feature type="compositionally biased region" description="Polar residues" evidence="5">
    <location>
        <begin position="348"/>
        <end position="357"/>
    </location>
</feature>
<dbReference type="VEuPathDB" id="FungiDB:AB675_4634"/>
<dbReference type="AlphaFoldDB" id="A0A0N1HND7"/>
<feature type="domain" description="G protein-coupled receptor GPR1/2/3 C-terminal" evidence="8">
    <location>
        <begin position="387"/>
        <end position="460"/>
    </location>
</feature>
<comment type="caution">
    <text evidence="9">The sequence shown here is derived from an EMBL/GenBank/DDBJ whole genome shotgun (WGS) entry which is preliminary data.</text>
</comment>
<keyword evidence="10" id="KW-1185">Reference proteome</keyword>
<feature type="transmembrane region" description="Helical" evidence="6">
    <location>
        <begin position="187"/>
        <end position="216"/>
    </location>
</feature>
<evidence type="ECO:0000256" key="2">
    <source>
        <dbReference type="ARBA" id="ARBA00022692"/>
    </source>
</evidence>
<feature type="transmembrane region" description="Helical" evidence="6">
    <location>
        <begin position="399"/>
        <end position="418"/>
    </location>
</feature>
<keyword evidence="4 6" id="KW-0472">Membrane</keyword>
<feature type="region of interest" description="Disordered" evidence="5">
    <location>
        <begin position="484"/>
        <end position="504"/>
    </location>
</feature>
<organism evidence="9 10">
    <name type="scientific">Cyphellophora attinorum</name>
    <dbReference type="NCBI Taxonomy" id="1664694"/>
    <lineage>
        <taxon>Eukaryota</taxon>
        <taxon>Fungi</taxon>
        <taxon>Dikarya</taxon>
        <taxon>Ascomycota</taxon>
        <taxon>Pezizomycotina</taxon>
        <taxon>Eurotiomycetes</taxon>
        <taxon>Chaetothyriomycetidae</taxon>
        <taxon>Chaetothyriales</taxon>
        <taxon>Cyphellophoraceae</taxon>
        <taxon>Cyphellophora</taxon>
    </lineage>
</organism>